<evidence type="ECO:0000256" key="3">
    <source>
        <dbReference type="SAM" id="SignalP"/>
    </source>
</evidence>
<feature type="signal peptide" evidence="3">
    <location>
        <begin position="1"/>
        <end position="16"/>
    </location>
</feature>
<evidence type="ECO:0000256" key="2">
    <source>
        <dbReference type="PROSITE-ProRule" id="PRU00497"/>
    </source>
</evidence>
<protein>
    <submittedName>
        <fullName evidence="5">Cuticle protein 16.8-like</fullName>
    </submittedName>
</protein>
<proteinExistence type="predicted"/>
<dbReference type="GeneID" id="106463844"/>
<evidence type="ECO:0000256" key="1">
    <source>
        <dbReference type="ARBA" id="ARBA00022460"/>
    </source>
</evidence>
<dbReference type="InterPro" id="IPR050468">
    <property type="entry name" value="Cuticle_Struct_Prot"/>
</dbReference>
<organism evidence="4 5">
    <name type="scientific">Limulus polyphemus</name>
    <name type="common">Atlantic horseshoe crab</name>
    <dbReference type="NCBI Taxonomy" id="6850"/>
    <lineage>
        <taxon>Eukaryota</taxon>
        <taxon>Metazoa</taxon>
        <taxon>Ecdysozoa</taxon>
        <taxon>Arthropoda</taxon>
        <taxon>Chelicerata</taxon>
        <taxon>Merostomata</taxon>
        <taxon>Xiphosura</taxon>
        <taxon>Limulidae</taxon>
        <taxon>Limulus</taxon>
    </lineage>
</organism>
<sequence length="205" mass="22668">MFKIVVLCLAAAYVSAQYAPQYGYAPQPHKAVKVVAAPAYRPPVYGQHPYQNDPYAKPQPYNFGYEIRNDYGDRQWQQEQGDEYGNKQGSFGYTDAYGISRQVEYVADEGGFRANVKTNEPGTANQNPADVNVYSDAPPVKYDVPPKGYAPHNLGYAAPAPKIVKTVRPVAYAAAAPAYGYAHPVAYPYARPAVYVKPVRAYQPY</sequence>
<keyword evidence="3" id="KW-0732">Signal</keyword>
<keyword evidence="1 2" id="KW-0193">Cuticle</keyword>
<dbReference type="InterPro" id="IPR000618">
    <property type="entry name" value="Insect_cuticle"/>
</dbReference>
<dbReference type="PROSITE" id="PS51155">
    <property type="entry name" value="CHIT_BIND_RR_2"/>
    <property type="match status" value="1"/>
</dbReference>
<evidence type="ECO:0000313" key="5">
    <source>
        <dbReference type="RefSeq" id="XP_013779378.1"/>
    </source>
</evidence>
<gene>
    <name evidence="5" type="primary">LOC106463844</name>
</gene>
<keyword evidence="4" id="KW-1185">Reference proteome</keyword>
<name>A0ABM1BCT1_LIMPO</name>
<reference evidence="5" key="1">
    <citation type="submission" date="2025-08" db="UniProtKB">
        <authorList>
            <consortium name="RefSeq"/>
        </authorList>
    </citation>
    <scope>IDENTIFICATION</scope>
    <source>
        <tissue evidence="5">Muscle</tissue>
    </source>
</reference>
<feature type="chain" id="PRO_5046375093" evidence="3">
    <location>
        <begin position="17"/>
        <end position="205"/>
    </location>
</feature>
<dbReference type="Pfam" id="PF00379">
    <property type="entry name" value="Chitin_bind_4"/>
    <property type="match status" value="1"/>
</dbReference>
<dbReference type="PANTHER" id="PTHR10380:SF173">
    <property type="entry name" value="CUTICULAR PROTEIN 47EF, ISOFORM C-RELATED"/>
    <property type="match status" value="1"/>
</dbReference>
<dbReference type="PANTHER" id="PTHR10380">
    <property type="entry name" value="CUTICLE PROTEIN"/>
    <property type="match status" value="1"/>
</dbReference>
<evidence type="ECO:0000313" key="4">
    <source>
        <dbReference type="Proteomes" id="UP000694941"/>
    </source>
</evidence>
<dbReference type="RefSeq" id="XP_013779378.1">
    <property type="nucleotide sequence ID" value="XM_013923924.1"/>
</dbReference>
<dbReference type="Proteomes" id="UP000694941">
    <property type="component" value="Unplaced"/>
</dbReference>
<accession>A0ABM1BCT1</accession>